<protein>
    <recommendedName>
        <fullName evidence="1">Phosphoadenosine phosphosulphate reductase domain-containing protein</fullName>
    </recommendedName>
</protein>
<name>A0A164B4R6_9MYCO</name>
<comment type="caution">
    <text evidence="2">The sequence shown here is derived from an EMBL/GenBank/DDBJ whole genome shotgun (WGS) entry which is preliminary data.</text>
</comment>
<gene>
    <name evidence="2" type="ORF">A4G28_04605</name>
</gene>
<evidence type="ECO:0000313" key="3">
    <source>
        <dbReference type="Proteomes" id="UP000077342"/>
    </source>
</evidence>
<dbReference type="Proteomes" id="UP000077342">
    <property type="component" value="Unassembled WGS sequence"/>
</dbReference>
<dbReference type="EMBL" id="LWCI01000100">
    <property type="protein sequence ID" value="KZS63118.1"/>
    <property type="molecule type" value="Genomic_DNA"/>
</dbReference>
<evidence type="ECO:0000313" key="2">
    <source>
        <dbReference type="EMBL" id="KZS63118.1"/>
    </source>
</evidence>
<dbReference type="SUPFAM" id="SSF52402">
    <property type="entry name" value="Adenine nucleotide alpha hydrolases-like"/>
    <property type="match status" value="1"/>
</dbReference>
<dbReference type="GO" id="GO:0003824">
    <property type="term" value="F:catalytic activity"/>
    <property type="evidence" value="ECO:0007669"/>
    <property type="project" value="InterPro"/>
</dbReference>
<dbReference type="AlphaFoldDB" id="A0A164B4R6"/>
<dbReference type="Gene3D" id="3.40.50.620">
    <property type="entry name" value="HUPs"/>
    <property type="match status" value="1"/>
</dbReference>
<accession>A0A164B4R6</accession>
<reference evidence="3" key="1">
    <citation type="submission" date="2016-04" db="EMBL/GenBank/DDBJ databases">
        <authorList>
            <person name="Strapagiel D."/>
            <person name="Borowka P."/>
            <person name="Marciniak B."/>
            <person name="Bakula Z."/>
            <person name="Van Ingen J."/>
            <person name="Safianowska A."/>
            <person name="Dziadek J."/>
            <person name="Jagielski T."/>
        </authorList>
    </citation>
    <scope>NUCLEOTIDE SEQUENCE [LARGE SCALE GENOMIC DNA]</scope>
    <source>
        <strain evidence="3">1010001458</strain>
    </source>
</reference>
<sequence>MLINSLRLTDRDRAVWAQLERYDAALARDPRLNRLQHIALQHIHQWRHSGPGVCSVSWGKDSTVTAHLVALAGLDIPLVRVRYDPWEMPETDLVRDAFLATHDVRYQERRGVAALSVRRGDAIEPESQRHINHLGEQINERYISGVRAEESTTRTLSMARHGAVTTNTCRPIARWTAMDVFAYLYREDLPVHPAYAMSCGGIYDRRQLRVTPLCTPMSSRGGVHTERSTWEDTYWPDITGQTRTAPR</sequence>
<organism evidence="2 3">
    <name type="scientific">Mycobacterium ostraviense</name>
    <dbReference type="NCBI Taxonomy" id="2738409"/>
    <lineage>
        <taxon>Bacteria</taxon>
        <taxon>Bacillati</taxon>
        <taxon>Actinomycetota</taxon>
        <taxon>Actinomycetes</taxon>
        <taxon>Mycobacteriales</taxon>
        <taxon>Mycobacteriaceae</taxon>
        <taxon>Mycobacterium</taxon>
    </lineage>
</organism>
<proteinExistence type="predicted"/>
<feature type="domain" description="Phosphoadenosine phosphosulphate reductase" evidence="1">
    <location>
        <begin position="53"/>
        <end position="197"/>
    </location>
</feature>
<dbReference type="InterPro" id="IPR014729">
    <property type="entry name" value="Rossmann-like_a/b/a_fold"/>
</dbReference>
<dbReference type="InterPro" id="IPR002500">
    <property type="entry name" value="PAPS_reduct_dom"/>
</dbReference>
<keyword evidence="3" id="KW-1185">Reference proteome</keyword>
<dbReference type="Pfam" id="PF01507">
    <property type="entry name" value="PAPS_reduct"/>
    <property type="match status" value="1"/>
</dbReference>
<evidence type="ECO:0000259" key="1">
    <source>
        <dbReference type="Pfam" id="PF01507"/>
    </source>
</evidence>